<dbReference type="Pfam" id="PF11716">
    <property type="entry name" value="MDMPI_N"/>
    <property type="match status" value="1"/>
</dbReference>
<dbReference type="NCBIfam" id="TIGR03086">
    <property type="entry name" value="TIGR03086 family metal-binding protein"/>
    <property type="match status" value="1"/>
</dbReference>
<feature type="region of interest" description="Disordered" evidence="1">
    <location>
        <begin position="204"/>
        <end position="240"/>
    </location>
</feature>
<gene>
    <name evidence="3" type="ORF">G5V58_22265</name>
</gene>
<feature type="domain" description="Mycothiol-dependent maleylpyruvate isomerase metal-binding" evidence="2">
    <location>
        <begin position="24"/>
        <end position="139"/>
    </location>
</feature>
<keyword evidence="4" id="KW-1185">Reference proteome</keyword>
<proteinExistence type="predicted"/>
<dbReference type="InterPro" id="IPR017520">
    <property type="entry name" value="CHP03086"/>
</dbReference>
<dbReference type="InterPro" id="IPR034660">
    <property type="entry name" value="DinB/YfiT-like"/>
</dbReference>
<dbReference type="AlphaFoldDB" id="A0A6G6WIQ4"/>
<dbReference type="Gene3D" id="1.20.120.450">
    <property type="entry name" value="dinb family like domain"/>
    <property type="match status" value="1"/>
</dbReference>
<evidence type="ECO:0000259" key="2">
    <source>
        <dbReference type="Pfam" id="PF11716"/>
    </source>
</evidence>
<dbReference type="SUPFAM" id="SSF109854">
    <property type="entry name" value="DinB/YfiT-like putative metalloenzymes"/>
    <property type="match status" value="1"/>
</dbReference>
<evidence type="ECO:0000313" key="4">
    <source>
        <dbReference type="Proteomes" id="UP000502996"/>
    </source>
</evidence>
<evidence type="ECO:0000313" key="3">
    <source>
        <dbReference type="EMBL" id="QIG45124.1"/>
    </source>
</evidence>
<dbReference type="Proteomes" id="UP000502996">
    <property type="component" value="Chromosome"/>
</dbReference>
<protein>
    <submittedName>
        <fullName evidence="3">TIGR03086 family protein</fullName>
    </submittedName>
</protein>
<dbReference type="RefSeq" id="WP_165237373.1">
    <property type="nucleotide sequence ID" value="NZ_CP049257.1"/>
</dbReference>
<dbReference type="GO" id="GO:0046872">
    <property type="term" value="F:metal ion binding"/>
    <property type="evidence" value="ECO:0007669"/>
    <property type="project" value="InterPro"/>
</dbReference>
<dbReference type="InterPro" id="IPR017517">
    <property type="entry name" value="Maleyloyr_isom"/>
</dbReference>
<accession>A0A6G6WIQ4</accession>
<name>A0A6G6WIQ4_9ACTN</name>
<dbReference type="InterPro" id="IPR024344">
    <property type="entry name" value="MDMPI_metal-binding"/>
</dbReference>
<dbReference type="NCBIfam" id="TIGR03083">
    <property type="entry name" value="maleylpyruvate isomerase family mycothiol-dependent enzyme"/>
    <property type="match status" value="1"/>
</dbReference>
<organism evidence="3 4">
    <name type="scientific">Nocardioides anomalus</name>
    <dbReference type="NCBI Taxonomy" id="2712223"/>
    <lineage>
        <taxon>Bacteria</taxon>
        <taxon>Bacillati</taxon>
        <taxon>Actinomycetota</taxon>
        <taxon>Actinomycetes</taxon>
        <taxon>Propionibacteriales</taxon>
        <taxon>Nocardioidaceae</taxon>
        <taxon>Nocardioides</taxon>
    </lineage>
</organism>
<reference evidence="3 4" key="1">
    <citation type="submission" date="2020-02" db="EMBL/GenBank/DDBJ databases">
        <title>Full genome sequence of Nocardioides sp. R-3366.</title>
        <authorList>
            <person name="Im W.-T."/>
        </authorList>
    </citation>
    <scope>NUCLEOTIDE SEQUENCE [LARGE SCALE GENOMIC DNA]</scope>
    <source>
        <strain evidence="3 4">R-3366</strain>
    </source>
</reference>
<dbReference type="EMBL" id="CP049257">
    <property type="protein sequence ID" value="QIG45124.1"/>
    <property type="molecule type" value="Genomic_DNA"/>
</dbReference>
<evidence type="ECO:0000256" key="1">
    <source>
        <dbReference type="SAM" id="MobiDB-lite"/>
    </source>
</evidence>
<dbReference type="KEGG" id="nano:G5V58_22265"/>
<sequence>MSAPSPRWSSSAALEGAVELLERSLAYTRLALADIRPEHLGAPTPCVGWTLERLLAHMEDALDAFAEAAAGRVRVDPVPPTASRVDALREKACALLGAWTAARPAGEAEEYVEVGDLGLDAPLLVVTAALEIALHGWDVGQATGHGRRIPPDLAAGLLGIAGAVIDARDRGPRFGPPHAVDATAPADVRLLAWVGRGPRAVPVWPFGQASAPPNGQDPGQRTEPPPGNREEPRTRRGLAS</sequence>